<dbReference type="PANTHER" id="PTHR43649">
    <property type="entry name" value="ARABINOSE-BINDING PROTEIN-RELATED"/>
    <property type="match status" value="1"/>
</dbReference>
<keyword evidence="4" id="KW-0732">Signal</keyword>
<comment type="caution">
    <text evidence="5">The sequence shown here is derived from an EMBL/GenBank/DDBJ whole genome shotgun (WGS) entry which is preliminary data.</text>
</comment>
<dbReference type="InterPro" id="IPR050490">
    <property type="entry name" value="Bact_solute-bd_prot1"/>
</dbReference>
<dbReference type="PANTHER" id="PTHR43649:SF31">
    <property type="entry name" value="SN-GLYCEROL-3-PHOSPHATE-BINDING PERIPLASMIC PROTEIN UGPB"/>
    <property type="match status" value="1"/>
</dbReference>
<comment type="similarity">
    <text evidence="2">Belongs to the bacterial solute-binding protein 1 family.</text>
</comment>
<accession>A0A3D9V379</accession>
<evidence type="ECO:0000256" key="4">
    <source>
        <dbReference type="ARBA" id="ARBA00022729"/>
    </source>
</evidence>
<dbReference type="InterPro" id="IPR006311">
    <property type="entry name" value="TAT_signal"/>
</dbReference>
<dbReference type="GO" id="GO:0030313">
    <property type="term" value="C:cell envelope"/>
    <property type="evidence" value="ECO:0007669"/>
    <property type="project" value="UniProtKB-SubCell"/>
</dbReference>
<dbReference type="RefSeq" id="WP_115849671.1">
    <property type="nucleotide sequence ID" value="NZ_QTUC01000001.1"/>
</dbReference>
<gene>
    <name evidence="5" type="ORF">DFJ64_1371</name>
</gene>
<evidence type="ECO:0000256" key="3">
    <source>
        <dbReference type="ARBA" id="ARBA00022448"/>
    </source>
</evidence>
<sequence length="470" mass="52097">MAGRGARSEGTWSRRALLRTGGLATAGLATAGFVAPTLAGCGGVGSGGGVELQFMYWGSSFEQKAVNAMLDQFTKTHEGVSVKPLYTPRDYDTKVNTLVASDRAPDVAYMGAAMGHRLARQGRLVNLYPYFKKYPSLTDRLPGTYFWYGKDKTFGTQTANEVMLLWYNKAVLREAGVEFPPAEAAKAWSWDDLVEAAYKLTYDQEGRHPDEPGFDPRRVRQFGISISLQYLPAWECLLRSRGHDLVDESGTRCLLDTPEAIEVVSNLQDLMYEHRVAPTPVQLGNNAPTTAVQLQTKRIAMVVDGQWILLDMAQSDVDFGIGVLPSYGDPSTTQLGGASVIFSSTEHLEEALELFMFHNDPEHVDLFEKGLWMPLERKYYTDPEAIASWIDNDVHPPEYKTAVVDYTLHHAVTAVSQRLANMDNISEVLTPALQAIETGKQPAKEVLTAVVPKVDRLLRGWHPTQDPREA</sequence>
<evidence type="ECO:0000256" key="1">
    <source>
        <dbReference type="ARBA" id="ARBA00004196"/>
    </source>
</evidence>
<dbReference type="InterPro" id="IPR006059">
    <property type="entry name" value="SBP"/>
</dbReference>
<keyword evidence="6" id="KW-1185">Reference proteome</keyword>
<keyword evidence="5" id="KW-0762">Sugar transport</keyword>
<proteinExistence type="inferred from homology"/>
<dbReference type="EMBL" id="QTUC01000001">
    <property type="protein sequence ID" value="REF35977.1"/>
    <property type="molecule type" value="Genomic_DNA"/>
</dbReference>
<dbReference type="PROSITE" id="PS51318">
    <property type="entry name" value="TAT"/>
    <property type="match status" value="1"/>
</dbReference>
<evidence type="ECO:0000313" key="5">
    <source>
        <dbReference type="EMBL" id="REF35977.1"/>
    </source>
</evidence>
<dbReference type="Gene3D" id="3.40.190.10">
    <property type="entry name" value="Periplasmic binding protein-like II"/>
    <property type="match status" value="1"/>
</dbReference>
<evidence type="ECO:0000313" key="6">
    <source>
        <dbReference type="Proteomes" id="UP000256485"/>
    </source>
</evidence>
<dbReference type="SUPFAM" id="SSF53850">
    <property type="entry name" value="Periplasmic binding protein-like II"/>
    <property type="match status" value="1"/>
</dbReference>
<evidence type="ECO:0000256" key="2">
    <source>
        <dbReference type="ARBA" id="ARBA00008520"/>
    </source>
</evidence>
<dbReference type="AlphaFoldDB" id="A0A3D9V379"/>
<protein>
    <submittedName>
        <fullName evidence="5">Multiple sugar transport system substrate-binding protein</fullName>
    </submittedName>
</protein>
<organism evidence="5 6">
    <name type="scientific">Thermasporomyces composti</name>
    <dbReference type="NCBI Taxonomy" id="696763"/>
    <lineage>
        <taxon>Bacteria</taxon>
        <taxon>Bacillati</taxon>
        <taxon>Actinomycetota</taxon>
        <taxon>Actinomycetes</taxon>
        <taxon>Propionibacteriales</taxon>
        <taxon>Nocardioidaceae</taxon>
        <taxon>Thermasporomyces</taxon>
    </lineage>
</organism>
<keyword evidence="3" id="KW-0813">Transport</keyword>
<dbReference type="OrthoDB" id="1650177at2"/>
<name>A0A3D9V379_THECX</name>
<reference evidence="5 6" key="1">
    <citation type="submission" date="2018-08" db="EMBL/GenBank/DDBJ databases">
        <title>Sequencing the genomes of 1000 actinobacteria strains.</title>
        <authorList>
            <person name="Klenk H.-P."/>
        </authorList>
    </citation>
    <scope>NUCLEOTIDE SEQUENCE [LARGE SCALE GENOMIC DNA]</scope>
    <source>
        <strain evidence="5 6">DSM 22891</strain>
    </source>
</reference>
<comment type="subcellular location">
    <subcellularLocation>
        <location evidence="1">Cell envelope</location>
    </subcellularLocation>
</comment>
<dbReference type="Proteomes" id="UP000256485">
    <property type="component" value="Unassembled WGS sequence"/>
</dbReference>
<dbReference type="Pfam" id="PF01547">
    <property type="entry name" value="SBP_bac_1"/>
    <property type="match status" value="1"/>
</dbReference>